<protein>
    <submittedName>
        <fullName evidence="1">Uncharacterized protein</fullName>
    </submittedName>
</protein>
<evidence type="ECO:0000313" key="1">
    <source>
        <dbReference type="EMBL" id="KAH6947001.1"/>
    </source>
</evidence>
<proteinExistence type="predicted"/>
<dbReference type="EMBL" id="CM023481">
    <property type="protein sequence ID" value="KAH6947001.1"/>
    <property type="molecule type" value="Genomic_DNA"/>
</dbReference>
<name>A0ACB7TLN2_HYAAI</name>
<gene>
    <name evidence="1" type="ORF">HPB50_016647</name>
</gene>
<sequence>MVDLLLCPVSTFRAPLWPLLQRASELRGASPMSSSWTRRQRLRWLLPTLREIELAAVQRRAAPVRAPFVPPADGLLFDTFRILYAIFSSTSSEINFTVENCSADRQQRCALHGVLEGRCFLIGPGRSRTLEWRRNEGGGDEGSPRTAFTFVSSIPCHRAVGKGARNAGRPLISRATRPCATNDNMIRLPHLDSWPLCSPTRASSLEPL</sequence>
<dbReference type="Proteomes" id="UP000821845">
    <property type="component" value="Chromosome 1"/>
</dbReference>
<evidence type="ECO:0000313" key="2">
    <source>
        <dbReference type="Proteomes" id="UP000821845"/>
    </source>
</evidence>
<keyword evidence="2" id="KW-1185">Reference proteome</keyword>
<reference evidence="1" key="1">
    <citation type="submission" date="2020-05" db="EMBL/GenBank/DDBJ databases">
        <title>Large-scale comparative analyses of tick genomes elucidate their genetic diversity and vector capacities.</title>
        <authorList>
            <person name="Jia N."/>
            <person name="Wang J."/>
            <person name="Shi W."/>
            <person name="Du L."/>
            <person name="Sun Y."/>
            <person name="Zhan W."/>
            <person name="Jiang J."/>
            <person name="Wang Q."/>
            <person name="Zhang B."/>
            <person name="Ji P."/>
            <person name="Sakyi L.B."/>
            <person name="Cui X."/>
            <person name="Yuan T."/>
            <person name="Jiang B."/>
            <person name="Yang W."/>
            <person name="Lam T.T.-Y."/>
            <person name="Chang Q."/>
            <person name="Ding S."/>
            <person name="Wang X."/>
            <person name="Zhu J."/>
            <person name="Ruan X."/>
            <person name="Zhao L."/>
            <person name="Wei J."/>
            <person name="Que T."/>
            <person name="Du C."/>
            <person name="Cheng J."/>
            <person name="Dai P."/>
            <person name="Han X."/>
            <person name="Huang E."/>
            <person name="Gao Y."/>
            <person name="Liu J."/>
            <person name="Shao H."/>
            <person name="Ye R."/>
            <person name="Li L."/>
            <person name="Wei W."/>
            <person name="Wang X."/>
            <person name="Wang C."/>
            <person name="Yang T."/>
            <person name="Huo Q."/>
            <person name="Li W."/>
            <person name="Guo W."/>
            <person name="Chen H."/>
            <person name="Zhou L."/>
            <person name="Ni X."/>
            <person name="Tian J."/>
            <person name="Zhou Y."/>
            <person name="Sheng Y."/>
            <person name="Liu T."/>
            <person name="Pan Y."/>
            <person name="Xia L."/>
            <person name="Li J."/>
            <person name="Zhao F."/>
            <person name="Cao W."/>
        </authorList>
    </citation>
    <scope>NUCLEOTIDE SEQUENCE</scope>
    <source>
        <strain evidence="1">Hyas-2018</strain>
    </source>
</reference>
<organism evidence="1 2">
    <name type="scientific">Hyalomma asiaticum</name>
    <name type="common">Tick</name>
    <dbReference type="NCBI Taxonomy" id="266040"/>
    <lineage>
        <taxon>Eukaryota</taxon>
        <taxon>Metazoa</taxon>
        <taxon>Ecdysozoa</taxon>
        <taxon>Arthropoda</taxon>
        <taxon>Chelicerata</taxon>
        <taxon>Arachnida</taxon>
        <taxon>Acari</taxon>
        <taxon>Parasitiformes</taxon>
        <taxon>Ixodida</taxon>
        <taxon>Ixodoidea</taxon>
        <taxon>Ixodidae</taxon>
        <taxon>Hyalomminae</taxon>
        <taxon>Hyalomma</taxon>
    </lineage>
</organism>
<comment type="caution">
    <text evidence="1">The sequence shown here is derived from an EMBL/GenBank/DDBJ whole genome shotgun (WGS) entry which is preliminary data.</text>
</comment>
<accession>A0ACB7TLN2</accession>